<sequence>MPDKKVVIRKAEDSDHEAIIGVLLDAYEQYERTFSAERWTQYKTSILQSIEATTTKERLVAELDGEIIGSVFIYDSSETAYGDNPKLDIHNPVIRLLGVSQKARGHGVATELIRASAKLSLEWGADQLHLHTSDMMDSAVRLYEHLGFERDYDKQFMSGDLLVKSYRLILRETSLLNA</sequence>
<proteinExistence type="predicted"/>
<dbReference type="Gene3D" id="3.40.630.30">
    <property type="match status" value="1"/>
</dbReference>
<dbReference type="GO" id="GO:0008080">
    <property type="term" value="F:N-acetyltransferase activity"/>
    <property type="evidence" value="ECO:0007669"/>
    <property type="project" value="InterPro"/>
</dbReference>
<protein>
    <recommendedName>
        <fullName evidence="2">N-acetyltransferase domain-containing protein</fullName>
    </recommendedName>
</protein>
<dbReference type="PROSITE" id="PS51186">
    <property type="entry name" value="GNAT"/>
    <property type="match status" value="1"/>
</dbReference>
<dbReference type="InterPro" id="IPR050769">
    <property type="entry name" value="NAT_camello-type"/>
</dbReference>
<dbReference type="AlphaFoldDB" id="A0A3T1D2F4"/>
<dbReference type="KEGG" id="cohn:KCTCHS21_16850"/>
<organism evidence="3 4">
    <name type="scientific">Cohnella abietis</name>
    <dbReference type="NCBI Taxonomy" id="2507935"/>
    <lineage>
        <taxon>Bacteria</taxon>
        <taxon>Bacillati</taxon>
        <taxon>Bacillota</taxon>
        <taxon>Bacilli</taxon>
        <taxon>Bacillales</taxon>
        <taxon>Paenibacillaceae</taxon>
        <taxon>Cohnella</taxon>
    </lineage>
</organism>
<evidence type="ECO:0000259" key="2">
    <source>
        <dbReference type="PROSITE" id="PS51186"/>
    </source>
</evidence>
<keyword evidence="1" id="KW-0808">Transferase</keyword>
<dbReference type="InterPro" id="IPR016181">
    <property type="entry name" value="Acyl_CoA_acyltransferase"/>
</dbReference>
<evidence type="ECO:0000313" key="4">
    <source>
        <dbReference type="Proteomes" id="UP000289856"/>
    </source>
</evidence>
<evidence type="ECO:0000256" key="1">
    <source>
        <dbReference type="ARBA" id="ARBA00022679"/>
    </source>
</evidence>
<feature type="domain" description="N-acetyltransferase" evidence="2">
    <location>
        <begin position="6"/>
        <end position="169"/>
    </location>
</feature>
<dbReference type="InterPro" id="IPR000182">
    <property type="entry name" value="GNAT_dom"/>
</dbReference>
<dbReference type="OrthoDB" id="9803233at2"/>
<dbReference type="SUPFAM" id="SSF55729">
    <property type="entry name" value="Acyl-CoA N-acyltransferases (Nat)"/>
    <property type="match status" value="1"/>
</dbReference>
<dbReference type="CDD" id="cd04301">
    <property type="entry name" value="NAT_SF"/>
    <property type="match status" value="1"/>
</dbReference>
<reference evidence="3 4" key="1">
    <citation type="submission" date="2019-01" db="EMBL/GenBank/DDBJ databases">
        <title>Complete genome sequence of Cohnella hallensis HS21 isolated from Korean fir (Abies koreana) rhizospheric soil.</title>
        <authorList>
            <person name="Jiang L."/>
            <person name="Kang S.W."/>
            <person name="Kim S."/>
            <person name="Jung J."/>
            <person name="Kim C.Y."/>
            <person name="Kim D.H."/>
            <person name="Kim S.W."/>
            <person name="Lee J."/>
        </authorList>
    </citation>
    <scope>NUCLEOTIDE SEQUENCE [LARGE SCALE GENOMIC DNA]</scope>
    <source>
        <strain evidence="3 4">HS21</strain>
    </source>
</reference>
<name>A0A3T1D2F4_9BACL</name>
<dbReference type="Proteomes" id="UP000289856">
    <property type="component" value="Chromosome"/>
</dbReference>
<evidence type="ECO:0000313" key="3">
    <source>
        <dbReference type="EMBL" id="BBI32286.1"/>
    </source>
</evidence>
<dbReference type="Pfam" id="PF00583">
    <property type="entry name" value="Acetyltransf_1"/>
    <property type="match status" value="1"/>
</dbReference>
<gene>
    <name evidence="3" type="ORF">KCTCHS21_16850</name>
</gene>
<accession>A0A3T1D2F4</accession>
<dbReference type="RefSeq" id="WP_130606704.1">
    <property type="nucleotide sequence ID" value="NZ_AP019400.1"/>
</dbReference>
<dbReference type="EMBL" id="AP019400">
    <property type="protein sequence ID" value="BBI32286.1"/>
    <property type="molecule type" value="Genomic_DNA"/>
</dbReference>
<dbReference type="PANTHER" id="PTHR13947:SF37">
    <property type="entry name" value="LD18367P"/>
    <property type="match status" value="1"/>
</dbReference>
<dbReference type="PANTHER" id="PTHR13947">
    <property type="entry name" value="GNAT FAMILY N-ACETYLTRANSFERASE"/>
    <property type="match status" value="1"/>
</dbReference>
<keyword evidence="4" id="KW-1185">Reference proteome</keyword>